<evidence type="ECO:0008006" key="5">
    <source>
        <dbReference type="Google" id="ProtNLM"/>
    </source>
</evidence>
<feature type="compositionally biased region" description="Basic and acidic residues" evidence="2">
    <location>
        <begin position="524"/>
        <end position="539"/>
    </location>
</feature>
<name>A0AAD8GXI5_9APIA</name>
<feature type="region of interest" description="Disordered" evidence="2">
    <location>
        <begin position="519"/>
        <end position="539"/>
    </location>
</feature>
<keyword evidence="1" id="KW-0175">Coiled coil</keyword>
<feature type="region of interest" description="Disordered" evidence="2">
    <location>
        <begin position="1"/>
        <end position="55"/>
    </location>
</feature>
<protein>
    <recommendedName>
        <fullName evidence="5">Ubiquitin-like protease family profile domain-containing protein</fullName>
    </recommendedName>
</protein>
<evidence type="ECO:0000256" key="2">
    <source>
        <dbReference type="SAM" id="MobiDB-lite"/>
    </source>
</evidence>
<gene>
    <name evidence="3" type="ORF">POM88_049039</name>
</gene>
<dbReference type="PANTHER" id="PTHR34835">
    <property type="entry name" value="OS07G0283600 PROTEIN-RELATED"/>
    <property type="match status" value="1"/>
</dbReference>
<reference evidence="3" key="1">
    <citation type="submission" date="2023-02" db="EMBL/GenBank/DDBJ databases">
        <title>Genome of toxic invasive species Heracleum sosnowskyi carries increased number of genes despite the absence of recent whole-genome duplications.</title>
        <authorList>
            <person name="Schelkunov M."/>
            <person name="Shtratnikova V."/>
            <person name="Makarenko M."/>
            <person name="Klepikova A."/>
            <person name="Omelchenko D."/>
            <person name="Novikova G."/>
            <person name="Obukhova E."/>
            <person name="Bogdanov V."/>
            <person name="Penin A."/>
            <person name="Logacheva M."/>
        </authorList>
    </citation>
    <scope>NUCLEOTIDE SEQUENCE</scope>
    <source>
        <strain evidence="3">Hsosn_3</strain>
        <tissue evidence="3">Leaf</tissue>
    </source>
</reference>
<dbReference type="Gene3D" id="3.40.395.10">
    <property type="entry name" value="Adenoviral Proteinase, Chain A"/>
    <property type="match status" value="1"/>
</dbReference>
<dbReference type="AlphaFoldDB" id="A0AAD8GXI5"/>
<evidence type="ECO:0000313" key="4">
    <source>
        <dbReference type="Proteomes" id="UP001237642"/>
    </source>
</evidence>
<reference evidence="3" key="2">
    <citation type="submission" date="2023-05" db="EMBL/GenBank/DDBJ databases">
        <authorList>
            <person name="Schelkunov M.I."/>
        </authorList>
    </citation>
    <scope>NUCLEOTIDE SEQUENCE</scope>
    <source>
        <strain evidence="3">Hsosn_3</strain>
        <tissue evidence="3">Leaf</tissue>
    </source>
</reference>
<accession>A0AAD8GXI5</accession>
<feature type="compositionally biased region" description="Basic and acidic residues" evidence="2">
    <location>
        <begin position="36"/>
        <end position="55"/>
    </location>
</feature>
<comment type="caution">
    <text evidence="3">The sequence shown here is derived from an EMBL/GenBank/DDBJ whole genome shotgun (WGS) entry which is preliminary data.</text>
</comment>
<feature type="compositionally biased region" description="Basic and acidic residues" evidence="2">
    <location>
        <begin position="99"/>
        <end position="108"/>
    </location>
</feature>
<organism evidence="3 4">
    <name type="scientific">Heracleum sosnowskyi</name>
    <dbReference type="NCBI Taxonomy" id="360622"/>
    <lineage>
        <taxon>Eukaryota</taxon>
        <taxon>Viridiplantae</taxon>
        <taxon>Streptophyta</taxon>
        <taxon>Embryophyta</taxon>
        <taxon>Tracheophyta</taxon>
        <taxon>Spermatophyta</taxon>
        <taxon>Magnoliopsida</taxon>
        <taxon>eudicotyledons</taxon>
        <taxon>Gunneridae</taxon>
        <taxon>Pentapetalae</taxon>
        <taxon>asterids</taxon>
        <taxon>campanulids</taxon>
        <taxon>Apiales</taxon>
        <taxon>Apiaceae</taxon>
        <taxon>Apioideae</taxon>
        <taxon>apioid superclade</taxon>
        <taxon>Tordylieae</taxon>
        <taxon>Tordyliinae</taxon>
        <taxon>Heracleum</taxon>
    </lineage>
</organism>
<dbReference type="EMBL" id="JAUIZM010000011">
    <property type="protein sequence ID" value="KAK1355783.1"/>
    <property type="molecule type" value="Genomic_DNA"/>
</dbReference>
<feature type="region of interest" description="Disordered" evidence="2">
    <location>
        <begin position="86"/>
        <end position="117"/>
    </location>
</feature>
<evidence type="ECO:0000313" key="3">
    <source>
        <dbReference type="EMBL" id="KAK1355783.1"/>
    </source>
</evidence>
<dbReference type="SUPFAM" id="SSF54001">
    <property type="entry name" value="Cysteine proteinases"/>
    <property type="match status" value="1"/>
</dbReference>
<feature type="coiled-coil region" evidence="1">
    <location>
        <begin position="541"/>
        <end position="575"/>
    </location>
</feature>
<dbReference type="InterPro" id="IPR038765">
    <property type="entry name" value="Papain-like_cys_pep_sf"/>
</dbReference>
<keyword evidence="4" id="KW-1185">Reference proteome</keyword>
<sequence>MDRSSGALRRSSRLEQLSASKVTVTEEVDQIMVEQNESHDHGESTESDIEKTPPRVNERLVEVEEVRNVQFSSVVRYIFKGAEENQPAEKKTKWKRKTAQQEKQNEEKKRRKPNVKYPTKKASYAKVDNDEEIKPARHINRAKEHVKIRKSPRLLSEMLYFLTEEHKQWVRRSGFGELLGFELEMLPGPFAYNILQIFEHNSVSLRLSNGEINITEEDVSDVLGLPHGGESVMLGSNNEYQERVNEWQSQFSNQDQITTLKVVQKMKEQELTQNFKLNFLIVLANVLLGTCTNAYVDVKILRFDDLDKLSEYNWAEYLLNSLVVAVQSWNRSSSVFFNGSLIFLTLLYVDRVRHKGIKLVERQTPSYKGWTVDKLKERQAIELFSGKFGVGSILPPLRDLPANRKNKMKNNDVDENAEHCNEYHHYERDAQDWNNYEQGQYEYAHDNSEQRPTNNGIMSLMTIAQMYGKSIANMNKVKNELKMHKELCSDMWEKDDHHEQGKAHTEFEEDIMPHQEWRSNSSDMWEKDDQHEQSKAHTEIEEDITNVVEKLRLKAQDLMAEKDKFFEDLKEAKEKYGDDVYLLSIEQVMNEVFHPSTTNGGELVVMNEHEQNPSTTNKYVCQVASDFELRPEDIEQLEIMEYLNSTQARIDMPDIFGIEGKNSPEKKLEDIPSFSLGIENNVITQVCNDIEKVETAGAIEEEDAQDVDGEDDDDFVSPIPIVRGKSRRLVKVGRYAKSPYIERVIDLSSKYTNQDLGIWIYMIQKINILDPIFSWKGLTCIREHMQTLKMSTTLFYSVIDTWSIILNDNENYKAEESPMRFFCPIGSLHSGLNVDMNVTESYSIFAENMGYILNIYERKLDNIDMVFFPINKHGHFYIICYNLKKDAFDVIDNIRHKNPKHCYGRTPNILHSHFTRYLNENGLVNLAKRMQKLQPSFLEMPWQTKSNSTDCGIFVMRHMETYKGDLRNWDTGFTEEGRIQDNQIIRLRFKYNNSILSSNLNEMKDEIQNQAKQLFNKGAEKRLMDMVAQVSAAKSSNTQNNKGKGAKRKTVTFAANLARSFDEADT</sequence>
<proteinExistence type="predicted"/>
<evidence type="ECO:0000256" key="1">
    <source>
        <dbReference type="SAM" id="Coils"/>
    </source>
</evidence>
<dbReference type="Proteomes" id="UP001237642">
    <property type="component" value="Unassembled WGS sequence"/>
</dbReference>